<sequence length="188" mass="18939">MDGIMNWIERLLDGSLFAGGIFLVIGIVGGVLLLISLLLDGIFDAFDFGDGPLSLTTIAAFTSIFGFTAFAGVGAGMDTPVASIMGAAAGLLGGAAAWWLTRLIRGAESSTALSGEDLIGSVGSVVLAIPAGGLGEVAITRHGERVSLSATADAPIARGTAIRVVQTVTSTSVRVEPVLPESALPETP</sequence>
<protein>
    <recommendedName>
        <fullName evidence="4">NfeD-like C-terminal domain-containing protein</fullName>
    </recommendedName>
</protein>
<evidence type="ECO:0000313" key="2">
    <source>
        <dbReference type="EMBL" id="UOQ61713.1"/>
    </source>
</evidence>
<dbReference type="EMBL" id="CP095043">
    <property type="protein sequence ID" value="UOQ61713.1"/>
    <property type="molecule type" value="Genomic_DNA"/>
</dbReference>
<keyword evidence="1" id="KW-0812">Transmembrane</keyword>
<keyword evidence="3" id="KW-1185">Reference proteome</keyword>
<feature type="transmembrane region" description="Helical" evidence="1">
    <location>
        <begin position="16"/>
        <end position="39"/>
    </location>
</feature>
<dbReference type="Gene3D" id="2.40.50.140">
    <property type="entry name" value="Nucleic acid-binding proteins"/>
    <property type="match status" value="1"/>
</dbReference>
<keyword evidence="1" id="KW-1133">Transmembrane helix</keyword>
<dbReference type="Proteomes" id="UP000831775">
    <property type="component" value="Chromosome"/>
</dbReference>
<evidence type="ECO:0008006" key="4">
    <source>
        <dbReference type="Google" id="ProtNLM"/>
    </source>
</evidence>
<name>A0ABY4FZI7_9MICO</name>
<proteinExistence type="predicted"/>
<keyword evidence="1" id="KW-0472">Membrane</keyword>
<gene>
    <name evidence="2" type="ORF">MUN76_07085</name>
</gene>
<organism evidence="2 3">
    <name type="scientific">Leucobacter rhizosphaerae</name>
    <dbReference type="NCBI Taxonomy" id="2932245"/>
    <lineage>
        <taxon>Bacteria</taxon>
        <taxon>Bacillati</taxon>
        <taxon>Actinomycetota</taxon>
        <taxon>Actinomycetes</taxon>
        <taxon>Micrococcales</taxon>
        <taxon>Microbacteriaceae</taxon>
        <taxon>Leucobacter</taxon>
    </lineage>
</organism>
<accession>A0ABY4FZI7</accession>
<feature type="transmembrane region" description="Helical" evidence="1">
    <location>
        <begin position="81"/>
        <end position="100"/>
    </location>
</feature>
<dbReference type="InterPro" id="IPR012340">
    <property type="entry name" value="NA-bd_OB-fold"/>
</dbReference>
<feature type="transmembrane region" description="Helical" evidence="1">
    <location>
        <begin position="51"/>
        <end position="75"/>
    </location>
</feature>
<evidence type="ECO:0000256" key="1">
    <source>
        <dbReference type="SAM" id="Phobius"/>
    </source>
</evidence>
<reference evidence="2 3" key="1">
    <citation type="submission" date="2022-04" db="EMBL/GenBank/DDBJ databases">
        <title>Leucobacter sp. isolated from rhizosphere of onion.</title>
        <authorList>
            <person name="Won M."/>
            <person name="Lee C.-M."/>
            <person name="Woen H.-Y."/>
            <person name="Kwon S.-W."/>
        </authorList>
    </citation>
    <scope>NUCLEOTIDE SEQUENCE [LARGE SCALE GENOMIC DNA]</scope>
    <source>
        <strain evidence="2 3">H25R-14</strain>
    </source>
</reference>
<evidence type="ECO:0000313" key="3">
    <source>
        <dbReference type="Proteomes" id="UP000831775"/>
    </source>
</evidence>
<dbReference type="RefSeq" id="WP_244688383.1">
    <property type="nucleotide sequence ID" value="NZ_CP095043.1"/>
</dbReference>